<keyword evidence="1" id="KW-0479">Metal-binding</keyword>
<organism evidence="6 7">
    <name type="scientific">Terrihabitans soli</name>
    <dbReference type="NCBI Taxonomy" id="708113"/>
    <lineage>
        <taxon>Bacteria</taxon>
        <taxon>Pseudomonadati</taxon>
        <taxon>Pseudomonadota</taxon>
        <taxon>Alphaproteobacteria</taxon>
        <taxon>Hyphomicrobiales</taxon>
        <taxon>Terrihabitans</taxon>
    </lineage>
</organism>
<dbReference type="Gene3D" id="3.60.21.10">
    <property type="match status" value="1"/>
</dbReference>
<dbReference type="Pfam" id="PF00149">
    <property type="entry name" value="Metallophos"/>
    <property type="match status" value="1"/>
</dbReference>
<evidence type="ECO:0000256" key="1">
    <source>
        <dbReference type="ARBA" id="ARBA00022723"/>
    </source>
</evidence>
<dbReference type="GO" id="GO:0016787">
    <property type="term" value="F:hydrolase activity"/>
    <property type="evidence" value="ECO:0007669"/>
    <property type="project" value="UniProtKB-KW"/>
</dbReference>
<dbReference type="GO" id="GO:0046872">
    <property type="term" value="F:metal ion binding"/>
    <property type="evidence" value="ECO:0007669"/>
    <property type="project" value="UniProtKB-KW"/>
</dbReference>
<dbReference type="Proteomes" id="UP000515317">
    <property type="component" value="Chromosome"/>
</dbReference>
<reference evidence="6 7" key="1">
    <citation type="submission" date="2020-08" db="EMBL/GenBank/DDBJ databases">
        <title>Genome sequence of Rhizobiales bacterium strain IZ6.</title>
        <authorList>
            <person name="Nakai R."/>
            <person name="Naganuma T."/>
        </authorList>
    </citation>
    <scope>NUCLEOTIDE SEQUENCE [LARGE SCALE GENOMIC DNA]</scope>
    <source>
        <strain evidence="6 7">IZ6</strain>
    </source>
</reference>
<evidence type="ECO:0000259" key="5">
    <source>
        <dbReference type="Pfam" id="PF00149"/>
    </source>
</evidence>
<evidence type="ECO:0000313" key="7">
    <source>
        <dbReference type="Proteomes" id="UP000515317"/>
    </source>
</evidence>
<dbReference type="RefSeq" id="WP_222876740.1">
    <property type="nucleotide sequence ID" value="NZ_AP023361.1"/>
</dbReference>
<protein>
    <submittedName>
        <fullName evidence="6">Metallophosphatase</fullName>
    </submittedName>
</protein>
<evidence type="ECO:0000256" key="4">
    <source>
        <dbReference type="ARBA" id="ARBA00025742"/>
    </source>
</evidence>
<dbReference type="SUPFAM" id="SSF56300">
    <property type="entry name" value="Metallo-dependent phosphatases"/>
    <property type="match status" value="1"/>
</dbReference>
<evidence type="ECO:0000313" key="6">
    <source>
        <dbReference type="EMBL" id="BCJ90085.1"/>
    </source>
</evidence>
<proteinExistence type="inferred from homology"/>
<sequence length="312" mass="34470">MFTLAHLSDPHLGPLPKAKFRELFSKRIMGYANWHVRRRGRHDMACLANLTLDMQNQGPDHIACTGDLAVIGLDAEFTPARAFLEKLGDPQHVSLVPGNHDSYVRGTADHPQLHWSEYMTGDGERVEGEPHFPYIRRRGKVAIVGVTTAVPTGFHSAQGRIGKEQARALTNILKGLGEEGLFRVVLIHHPPGGTEDILRRLTDARRIKRAMLLAGAELILHGHNHLSERRSLLGLDGMIPVIGVPSASAAPTDNKEPGAYNLYRIDGEPGAWSCEMIQRGYVKGQTEVVERQRVMLIEPQAPRVSVPRDLAS</sequence>
<accession>A0A6S6QQP5</accession>
<dbReference type="InterPro" id="IPR004843">
    <property type="entry name" value="Calcineurin-like_PHP"/>
</dbReference>
<dbReference type="InterPro" id="IPR029052">
    <property type="entry name" value="Metallo-depent_PP-like"/>
</dbReference>
<feature type="domain" description="Calcineurin-like phosphoesterase" evidence="5">
    <location>
        <begin position="3"/>
        <end position="225"/>
    </location>
</feature>
<dbReference type="KEGG" id="tso:IZ6_08200"/>
<dbReference type="InterPro" id="IPR050884">
    <property type="entry name" value="CNP_phosphodiesterase-III"/>
</dbReference>
<comment type="similarity">
    <text evidence="4">Belongs to the cyclic nucleotide phosphodiesterase class-III family.</text>
</comment>
<dbReference type="PANTHER" id="PTHR42988:SF2">
    <property type="entry name" value="CYCLIC NUCLEOTIDE PHOSPHODIESTERASE CBUA0032-RELATED"/>
    <property type="match status" value="1"/>
</dbReference>
<keyword evidence="3" id="KW-0408">Iron</keyword>
<name>A0A6S6QQP5_9HYPH</name>
<evidence type="ECO:0000256" key="3">
    <source>
        <dbReference type="ARBA" id="ARBA00023004"/>
    </source>
</evidence>
<gene>
    <name evidence="6" type="ORF">IZ6_08200</name>
</gene>
<dbReference type="PANTHER" id="PTHR42988">
    <property type="entry name" value="PHOSPHOHYDROLASE"/>
    <property type="match status" value="1"/>
</dbReference>
<dbReference type="AlphaFoldDB" id="A0A6S6QQP5"/>
<evidence type="ECO:0000256" key="2">
    <source>
        <dbReference type="ARBA" id="ARBA00022801"/>
    </source>
</evidence>
<keyword evidence="7" id="KW-1185">Reference proteome</keyword>
<keyword evidence="2" id="KW-0378">Hydrolase</keyword>
<dbReference type="EMBL" id="AP023361">
    <property type="protein sequence ID" value="BCJ90085.1"/>
    <property type="molecule type" value="Genomic_DNA"/>
</dbReference>